<keyword evidence="3" id="KW-1185">Reference proteome</keyword>
<comment type="caution">
    <text evidence="2">The sequence shown here is derived from an EMBL/GenBank/DDBJ whole genome shotgun (WGS) entry which is preliminary data.</text>
</comment>
<dbReference type="InterPro" id="IPR001036">
    <property type="entry name" value="Acrflvin-R"/>
</dbReference>
<dbReference type="AlphaFoldDB" id="A0A6N9Q2P2"/>
<dbReference type="Gene3D" id="3.30.70.1440">
    <property type="entry name" value="Multidrug efflux transporter AcrB pore domain"/>
    <property type="match status" value="1"/>
</dbReference>
<feature type="transmembrane region" description="Helical" evidence="1">
    <location>
        <begin position="12"/>
        <end position="33"/>
    </location>
</feature>
<sequence>MKLLTQFSLKNPAAIIIICLLLVGGGILSFLSLKSDLLPDIEFPELSITTIYPGASSEDVDEYVTGVLEEQLDSLSNLEKMTSQSMESLSRIQLTFPIGTDMDDTIQDVNELIREIQLPEEAVTNVDLFSFGSLPVVNLALFPKEDEDITDWTLNVLKPELLNVNGVKSVAISAIPKEFLEVVVDKNLAKTQGISLNQIKEKIQNSFFSFPAGTIQSDSVVVPVRIDQKIETMNDLNQIQLTSPITEETILLGDIASLKEVERLDELSRYNLKSSISLLINKKQDANTVEVSDQFFKVINSYNDKIDYAIVFDQSKEIKLSISELISKGIWGAVFASIAVLIFLRNIRATIIAVVSIPLSLLVGVIFLKWFNYTLNTMSLAGLAVAVGRVVDDSIIVIENIYRKRRLEPEKDRFQLTISGTREMISPIISSTLASIVVFMPLGLVGGITGAFFMPFAVAVVVSLLASLVVAVTLIPVLANYSFITLKENNKEPFYVRWYEKLLEFALNKKIFVITISLLLLMGSFLFVPKLGFVFLPNEKEKMLVAEINLPPSSVIERTNEVSLAVENKLKENQDKYPNVFVSIGNYDYMTGTSLVNRAQYYIELAENMDVDDAIKDVKIILEDIVLTNEENSTVSVQELQAGGPPTQNNVDVNLFSDDISNLLSASKQVEEMMLKRNDVKYVKNNMSEKQQQISVNLDESKLSEYQLSSFMVLAAISDQTRPVDVGAYELDGQEQEIKIQYGQPVSGVDELGNITFFSSRGPVQLKDIADITEDDVVTSIQKLDGQIYAKVSALATGNNISTATKEVKSAVEQLKFPEGVTVNVGGGNDETIEVLIDIVVAIVIAIGLVYITMLVFFGKARLPFVILTSILFVPIGAIVGLYITKEPLSMSAMIGFLMLVGIVVTNAIVLVDRINQNRASGLSIRASVIEAGKTRIRPILMTAFATIAALMPLAFTTPGGGLISKGLAVVVIGGLTTSTFFTLVFLPIIYVLAFYKTYKHEQ</sequence>
<accession>A0A6N9Q2P2</accession>
<evidence type="ECO:0000256" key="1">
    <source>
        <dbReference type="SAM" id="Phobius"/>
    </source>
</evidence>
<feature type="transmembrane region" description="Helical" evidence="1">
    <location>
        <begin position="968"/>
        <end position="996"/>
    </location>
</feature>
<feature type="transmembrane region" description="Helical" evidence="1">
    <location>
        <begin position="456"/>
        <end position="481"/>
    </location>
</feature>
<protein>
    <submittedName>
        <fullName evidence="2">Efflux RND transporter permease subunit</fullName>
    </submittedName>
</protein>
<proteinExistence type="predicted"/>
<dbReference type="Gene3D" id="3.30.70.1430">
    <property type="entry name" value="Multidrug efflux transporter AcrB pore domain"/>
    <property type="match status" value="2"/>
</dbReference>
<dbReference type="RefSeq" id="WP_160645594.1">
    <property type="nucleotide sequence ID" value="NZ_SIJB01000018.1"/>
</dbReference>
<evidence type="ECO:0000313" key="3">
    <source>
        <dbReference type="Proteomes" id="UP000448943"/>
    </source>
</evidence>
<organism evidence="2 3">
    <name type="scientific">Chengkuizengella marina</name>
    <dbReference type="NCBI Taxonomy" id="2507566"/>
    <lineage>
        <taxon>Bacteria</taxon>
        <taxon>Bacillati</taxon>
        <taxon>Bacillota</taxon>
        <taxon>Bacilli</taxon>
        <taxon>Bacillales</taxon>
        <taxon>Paenibacillaceae</taxon>
        <taxon>Chengkuizengella</taxon>
    </lineage>
</organism>
<dbReference type="EMBL" id="SIJB01000018">
    <property type="protein sequence ID" value="NBI28798.1"/>
    <property type="molecule type" value="Genomic_DNA"/>
</dbReference>
<reference evidence="2 3" key="1">
    <citation type="submission" date="2019-01" db="EMBL/GenBank/DDBJ databases">
        <title>Chengkuizengella sp. nov., isolated from deep-sea sediment of East Pacific Ocean.</title>
        <authorList>
            <person name="Yang J."/>
            <person name="Lai Q."/>
            <person name="Shao Z."/>
        </authorList>
    </citation>
    <scope>NUCLEOTIDE SEQUENCE [LARGE SCALE GENOMIC DNA]</scope>
    <source>
        <strain evidence="2 3">YPA3-1-1</strain>
    </source>
</reference>
<dbReference type="Gene3D" id="3.30.70.1320">
    <property type="entry name" value="Multidrug efflux transporter AcrB pore domain like"/>
    <property type="match status" value="1"/>
</dbReference>
<dbReference type="SUPFAM" id="SSF82693">
    <property type="entry name" value="Multidrug efflux transporter AcrB pore domain, PN1, PN2, PC1 and PC2 subdomains"/>
    <property type="match status" value="1"/>
</dbReference>
<name>A0A6N9Q2P2_9BACL</name>
<feature type="transmembrane region" description="Helical" evidence="1">
    <location>
        <begin position="865"/>
        <end position="885"/>
    </location>
</feature>
<dbReference type="PANTHER" id="PTHR32063:SF0">
    <property type="entry name" value="SWARMING MOTILITY PROTEIN SWRC"/>
    <property type="match status" value="1"/>
</dbReference>
<keyword evidence="1" id="KW-0812">Transmembrane</keyword>
<keyword evidence="1" id="KW-1133">Transmembrane helix</keyword>
<keyword evidence="1" id="KW-0472">Membrane</keyword>
<dbReference type="Gene3D" id="3.30.2090.10">
    <property type="entry name" value="Multidrug efflux transporter AcrB TolC docking domain, DN and DC subdomains"/>
    <property type="match status" value="2"/>
</dbReference>
<feature type="transmembrane region" description="Helical" evidence="1">
    <location>
        <begin position="511"/>
        <end position="536"/>
    </location>
</feature>
<dbReference type="GO" id="GO:0042910">
    <property type="term" value="F:xenobiotic transmembrane transporter activity"/>
    <property type="evidence" value="ECO:0007669"/>
    <property type="project" value="TreeGrafter"/>
</dbReference>
<dbReference type="Gene3D" id="1.20.1640.10">
    <property type="entry name" value="Multidrug efflux transporter AcrB transmembrane domain"/>
    <property type="match status" value="2"/>
</dbReference>
<dbReference type="Pfam" id="PF00873">
    <property type="entry name" value="ACR_tran"/>
    <property type="match status" value="1"/>
</dbReference>
<feature type="transmembrane region" description="Helical" evidence="1">
    <location>
        <begin position="423"/>
        <end position="444"/>
    </location>
</feature>
<feature type="transmembrane region" description="Helical" evidence="1">
    <location>
        <begin position="937"/>
        <end position="956"/>
    </location>
</feature>
<dbReference type="PANTHER" id="PTHR32063">
    <property type="match status" value="1"/>
</dbReference>
<gene>
    <name evidence="2" type="ORF">ERL59_07490</name>
</gene>
<dbReference type="GO" id="GO:0005886">
    <property type="term" value="C:plasma membrane"/>
    <property type="evidence" value="ECO:0007669"/>
    <property type="project" value="TreeGrafter"/>
</dbReference>
<dbReference type="SUPFAM" id="SSF82714">
    <property type="entry name" value="Multidrug efflux transporter AcrB TolC docking domain, DN and DC subdomains"/>
    <property type="match status" value="2"/>
</dbReference>
<dbReference type="Proteomes" id="UP000448943">
    <property type="component" value="Unassembled WGS sequence"/>
</dbReference>
<feature type="transmembrane region" description="Helical" evidence="1">
    <location>
        <begin position="351"/>
        <end position="371"/>
    </location>
</feature>
<dbReference type="InterPro" id="IPR027463">
    <property type="entry name" value="AcrB_DN_DC_subdom"/>
</dbReference>
<feature type="transmembrane region" description="Helical" evidence="1">
    <location>
        <begin position="891"/>
        <end position="916"/>
    </location>
</feature>
<dbReference type="OrthoDB" id="9757876at2"/>
<dbReference type="PRINTS" id="PR00702">
    <property type="entry name" value="ACRIFLAVINRP"/>
</dbReference>
<evidence type="ECO:0000313" key="2">
    <source>
        <dbReference type="EMBL" id="NBI28798.1"/>
    </source>
</evidence>
<feature type="transmembrane region" description="Helical" evidence="1">
    <location>
        <begin position="839"/>
        <end position="858"/>
    </location>
</feature>
<dbReference type="SUPFAM" id="SSF82866">
    <property type="entry name" value="Multidrug efflux transporter AcrB transmembrane domain"/>
    <property type="match status" value="2"/>
</dbReference>